<sequence>MSWTGEDIEFLPAPPGYTCERNRKTGTVTYFREVPPGCFCGGPEMPFFVDPYPPNWALLEEPSEPGSAER</sequence>
<evidence type="ECO:0000313" key="1">
    <source>
        <dbReference type="EMBL" id="GAA4352911.1"/>
    </source>
</evidence>
<comment type="caution">
    <text evidence="1">The sequence shown here is derived from an EMBL/GenBank/DDBJ whole genome shotgun (WGS) entry which is preliminary data.</text>
</comment>
<dbReference type="Proteomes" id="UP001500975">
    <property type="component" value="Unassembled WGS sequence"/>
</dbReference>
<reference evidence="2" key="1">
    <citation type="journal article" date="2019" name="Int. J. Syst. Evol. Microbiol.">
        <title>The Global Catalogue of Microorganisms (GCM) 10K type strain sequencing project: providing services to taxonomists for standard genome sequencing and annotation.</title>
        <authorList>
            <consortium name="The Broad Institute Genomics Platform"/>
            <consortium name="The Broad Institute Genome Sequencing Center for Infectious Disease"/>
            <person name="Wu L."/>
            <person name="Ma J."/>
        </authorList>
    </citation>
    <scope>NUCLEOTIDE SEQUENCE [LARGE SCALE GENOMIC DNA]</scope>
    <source>
        <strain evidence="2">JCM 17804</strain>
    </source>
</reference>
<gene>
    <name evidence="1" type="ORF">GCM10023165_42740</name>
</gene>
<name>A0ABP8I7L6_9BURK</name>
<dbReference type="EMBL" id="BAABGJ010000076">
    <property type="protein sequence ID" value="GAA4352911.1"/>
    <property type="molecule type" value="Genomic_DNA"/>
</dbReference>
<proteinExistence type="predicted"/>
<protein>
    <submittedName>
        <fullName evidence="1">Uncharacterized protein</fullName>
    </submittedName>
</protein>
<organism evidence="1 2">
    <name type="scientific">Variovorax defluvii</name>
    <dbReference type="NCBI Taxonomy" id="913761"/>
    <lineage>
        <taxon>Bacteria</taxon>
        <taxon>Pseudomonadati</taxon>
        <taxon>Pseudomonadota</taxon>
        <taxon>Betaproteobacteria</taxon>
        <taxon>Burkholderiales</taxon>
        <taxon>Comamonadaceae</taxon>
        <taxon>Variovorax</taxon>
    </lineage>
</organism>
<evidence type="ECO:0000313" key="2">
    <source>
        <dbReference type="Proteomes" id="UP001500975"/>
    </source>
</evidence>
<accession>A0ABP8I7L6</accession>
<keyword evidence="2" id="KW-1185">Reference proteome</keyword>